<feature type="region of interest" description="Disordered" evidence="1">
    <location>
        <begin position="1"/>
        <end position="23"/>
    </location>
</feature>
<dbReference type="AlphaFoldDB" id="A0A1M5EN05"/>
<evidence type="ECO:0000313" key="3">
    <source>
        <dbReference type="EMBL" id="SHF80556.1"/>
    </source>
</evidence>
<gene>
    <name evidence="3" type="ORF">SAMN02745131_03567</name>
</gene>
<dbReference type="Proteomes" id="UP000184048">
    <property type="component" value="Unassembled WGS sequence"/>
</dbReference>
<keyword evidence="2" id="KW-0812">Transmembrane</keyword>
<feature type="transmembrane region" description="Helical" evidence="2">
    <location>
        <begin position="170"/>
        <end position="192"/>
    </location>
</feature>
<evidence type="ECO:0000256" key="1">
    <source>
        <dbReference type="SAM" id="MobiDB-lite"/>
    </source>
</evidence>
<proteinExistence type="predicted"/>
<reference evidence="3 4" key="1">
    <citation type="submission" date="2016-11" db="EMBL/GenBank/DDBJ databases">
        <authorList>
            <person name="Jaros S."/>
            <person name="Januszkiewicz K."/>
            <person name="Wedrychowicz H."/>
        </authorList>
    </citation>
    <scope>NUCLEOTIDE SEQUENCE [LARGE SCALE GENOMIC DNA]</scope>
    <source>
        <strain evidence="3 4">DSM 18119</strain>
    </source>
</reference>
<dbReference type="EMBL" id="FQUU01000019">
    <property type="protein sequence ID" value="SHF80556.1"/>
    <property type="molecule type" value="Genomic_DNA"/>
</dbReference>
<protein>
    <submittedName>
        <fullName evidence="3">Uncharacterized protein</fullName>
    </submittedName>
</protein>
<feature type="transmembrane region" description="Helical" evidence="2">
    <location>
        <begin position="117"/>
        <end position="138"/>
    </location>
</feature>
<keyword evidence="2" id="KW-0472">Membrane</keyword>
<accession>A0A1M5EN05</accession>
<keyword evidence="4" id="KW-1185">Reference proteome</keyword>
<dbReference type="STRING" id="1121884.SAMN02745131_03567"/>
<feature type="transmembrane region" description="Helical" evidence="2">
    <location>
        <begin position="86"/>
        <end position="105"/>
    </location>
</feature>
<evidence type="ECO:0000256" key="2">
    <source>
        <dbReference type="SAM" id="Phobius"/>
    </source>
</evidence>
<sequence length="196" mass="22282">MDDQTKKHAKRERQYNGQPTVVPKEEISLTVKESCEEKQGENHDKAQRKYEEGLRKYEQQCAEIKAFGLELKVLFQKSQDNFEKQLSYISAGALALSIGFIKDIVQPIKDSSSKWMLLLGWGLLIFTLLLNLVSHIIAGKNARKGAKETEDIDKTYDPDRIDKRASQMDMINWTTVGTLACGIVLIVLYITFNAIL</sequence>
<keyword evidence="2" id="KW-1133">Transmembrane helix</keyword>
<organism evidence="3 4">
    <name type="scientific">Flavisolibacter ginsengisoli DSM 18119</name>
    <dbReference type="NCBI Taxonomy" id="1121884"/>
    <lineage>
        <taxon>Bacteria</taxon>
        <taxon>Pseudomonadati</taxon>
        <taxon>Bacteroidota</taxon>
        <taxon>Chitinophagia</taxon>
        <taxon>Chitinophagales</taxon>
        <taxon>Chitinophagaceae</taxon>
        <taxon>Flavisolibacter</taxon>
    </lineage>
</organism>
<name>A0A1M5EN05_9BACT</name>
<dbReference type="RefSeq" id="WP_072836693.1">
    <property type="nucleotide sequence ID" value="NZ_FQUU01000019.1"/>
</dbReference>
<dbReference type="OrthoDB" id="1441100at2"/>
<evidence type="ECO:0000313" key="4">
    <source>
        <dbReference type="Proteomes" id="UP000184048"/>
    </source>
</evidence>